<dbReference type="GO" id="GO:0003677">
    <property type="term" value="F:DNA binding"/>
    <property type="evidence" value="ECO:0007669"/>
    <property type="project" value="UniProtKB-KW"/>
</dbReference>
<dbReference type="RefSeq" id="XP_026281475.1">
    <property type="nucleotide sequence ID" value="XM_026425690.2"/>
</dbReference>
<dbReference type="PANTHER" id="PTHR19303:SF73">
    <property type="entry name" value="PROTEIN PDC2"/>
    <property type="match status" value="1"/>
</dbReference>
<accession>A0A6J1SQ69</accession>
<evidence type="ECO:0000256" key="1">
    <source>
        <dbReference type="ARBA" id="ARBA00004123"/>
    </source>
</evidence>
<feature type="coiled-coil region" evidence="4">
    <location>
        <begin position="475"/>
        <end position="502"/>
    </location>
</feature>
<name>A0A6J1SQ69_FRAOC</name>
<dbReference type="SUPFAM" id="SSF46689">
    <property type="entry name" value="Homeodomain-like"/>
    <property type="match status" value="1"/>
</dbReference>
<dbReference type="PANTHER" id="PTHR19303">
    <property type="entry name" value="TRANSPOSON"/>
    <property type="match status" value="1"/>
</dbReference>
<reference evidence="7 8" key="1">
    <citation type="submission" date="2025-04" db="UniProtKB">
        <authorList>
            <consortium name="RefSeq"/>
        </authorList>
    </citation>
    <scope>IDENTIFICATION</scope>
    <source>
        <tissue evidence="7 8">Whole organism</tissue>
    </source>
</reference>
<evidence type="ECO:0000256" key="3">
    <source>
        <dbReference type="ARBA" id="ARBA00023242"/>
    </source>
</evidence>
<dbReference type="OrthoDB" id="125347at2759"/>
<keyword evidence="3" id="KW-0539">Nucleus</keyword>
<protein>
    <submittedName>
        <fullName evidence="7 8">Uncharacterized protein LOC113208610</fullName>
    </submittedName>
</protein>
<dbReference type="RefSeq" id="XP_052120083.1">
    <property type="nucleotide sequence ID" value="XM_052264123.1"/>
</dbReference>
<keyword evidence="4" id="KW-0175">Coiled coil</keyword>
<evidence type="ECO:0000256" key="4">
    <source>
        <dbReference type="SAM" id="Coils"/>
    </source>
</evidence>
<evidence type="ECO:0000313" key="7">
    <source>
        <dbReference type="RefSeq" id="XP_026281475.1"/>
    </source>
</evidence>
<dbReference type="AlphaFoldDB" id="A0A6J1SQ69"/>
<dbReference type="Proteomes" id="UP000504606">
    <property type="component" value="Unplaced"/>
</dbReference>
<dbReference type="InterPro" id="IPR007889">
    <property type="entry name" value="HTH_Psq"/>
</dbReference>
<feature type="domain" description="HTH CENPB-type" evidence="5">
    <location>
        <begin position="80"/>
        <end position="151"/>
    </location>
</feature>
<gene>
    <name evidence="7 8" type="primary">LOC113208610</name>
</gene>
<keyword evidence="6" id="KW-1185">Reference proteome</keyword>
<dbReference type="InterPro" id="IPR006600">
    <property type="entry name" value="HTH_CenpB_DNA-bd_dom"/>
</dbReference>
<dbReference type="InterPro" id="IPR050863">
    <property type="entry name" value="CenT-Element_Derived"/>
</dbReference>
<dbReference type="Pfam" id="PF03221">
    <property type="entry name" value="HTH_Tnp_Tc5"/>
    <property type="match status" value="1"/>
</dbReference>
<dbReference type="Pfam" id="PF04218">
    <property type="entry name" value="CENP-B_N"/>
    <property type="match status" value="1"/>
</dbReference>
<comment type="subcellular location">
    <subcellularLocation>
        <location evidence="1">Nucleus</location>
    </subcellularLocation>
</comment>
<sequence length="513" mass="58507">MLLTNKMENKTSGSYVRKKRKYGKLSLDQKVQIIRAAEMGYSQRTLASQYNCGKTQVHLLVTQKDLWLSKWERTRKGGGWARVRGAPSLSEINSLVWDFYKKATIHEIDITPSMLLERAKQVAQSLNMSNFDVDYEWLEKFKNEFNVNLPSLFEVDSSSGDVQDEPADPLLSGYEKCDVYYIGIAELYHRTLPCIGQKSQDHVTTCFCVSASGDKDIIGLVFCENACVEGELWNVNVPCFSSPMGQVTPEVYQHSLDVFNEKMHQSNRKILLYLDENQFPSNIDKTMSNIEIRQSPWNFNVQEVINNYRLLYCLRLMTSLAASSLDQWNSLGHKVKSLPMSKVMKIVQSAWKQVSSKLIELSFLCKAIATERDTQCQEINNKLLDEIQKLVILFKCSSDNVDASLVKNVSTIAEEIFCHESPEISSKEGEDDEQPVDLDQDHDIVLDEDQDIVPPMPTKSEVIPTIIKLEMFIQAMSESEKRQEALNLLDKLERTVQELLISEQAEGNLNLLL</sequence>
<organism evidence="6 7">
    <name type="scientific">Frankliniella occidentalis</name>
    <name type="common">Western flower thrips</name>
    <name type="synonym">Euthrips occidentalis</name>
    <dbReference type="NCBI Taxonomy" id="133901"/>
    <lineage>
        <taxon>Eukaryota</taxon>
        <taxon>Metazoa</taxon>
        <taxon>Ecdysozoa</taxon>
        <taxon>Arthropoda</taxon>
        <taxon>Hexapoda</taxon>
        <taxon>Insecta</taxon>
        <taxon>Pterygota</taxon>
        <taxon>Neoptera</taxon>
        <taxon>Paraneoptera</taxon>
        <taxon>Thysanoptera</taxon>
        <taxon>Terebrantia</taxon>
        <taxon>Thripoidea</taxon>
        <taxon>Thripidae</taxon>
        <taxon>Frankliniella</taxon>
    </lineage>
</organism>
<dbReference type="KEGG" id="foc:113208610"/>
<evidence type="ECO:0000313" key="6">
    <source>
        <dbReference type="Proteomes" id="UP000504606"/>
    </source>
</evidence>
<evidence type="ECO:0000313" key="8">
    <source>
        <dbReference type="RefSeq" id="XP_052120083.1"/>
    </source>
</evidence>
<dbReference type="GO" id="GO:0005634">
    <property type="term" value="C:nucleus"/>
    <property type="evidence" value="ECO:0007669"/>
    <property type="project" value="UniProtKB-SubCell"/>
</dbReference>
<dbReference type="InterPro" id="IPR009057">
    <property type="entry name" value="Homeodomain-like_sf"/>
</dbReference>
<dbReference type="GeneID" id="113208610"/>
<dbReference type="Gene3D" id="1.10.10.60">
    <property type="entry name" value="Homeodomain-like"/>
    <property type="match status" value="1"/>
</dbReference>
<proteinExistence type="predicted"/>
<dbReference type="PROSITE" id="PS51253">
    <property type="entry name" value="HTH_CENPB"/>
    <property type="match status" value="1"/>
</dbReference>
<evidence type="ECO:0000256" key="2">
    <source>
        <dbReference type="ARBA" id="ARBA00023125"/>
    </source>
</evidence>
<keyword evidence="2" id="KW-0238">DNA-binding</keyword>
<evidence type="ECO:0000259" key="5">
    <source>
        <dbReference type="PROSITE" id="PS51253"/>
    </source>
</evidence>